<dbReference type="CDD" id="cd01400">
    <property type="entry name" value="6PGL"/>
    <property type="match status" value="1"/>
</dbReference>
<reference evidence="7" key="1">
    <citation type="submission" date="2023-02" db="EMBL/GenBank/DDBJ databases">
        <title>Genome of toxic invasive species Heracleum sosnowskyi carries increased number of genes despite the absence of recent whole-genome duplications.</title>
        <authorList>
            <person name="Schelkunov M."/>
            <person name="Shtratnikova V."/>
            <person name="Makarenko M."/>
            <person name="Klepikova A."/>
            <person name="Omelchenko D."/>
            <person name="Novikova G."/>
            <person name="Obukhova E."/>
            <person name="Bogdanov V."/>
            <person name="Penin A."/>
            <person name="Logacheva M."/>
        </authorList>
    </citation>
    <scope>NUCLEOTIDE SEQUENCE</scope>
    <source>
        <strain evidence="7">Hsosn_3</strain>
        <tissue evidence="7">Leaf</tissue>
    </source>
</reference>
<dbReference type="Proteomes" id="UP001237642">
    <property type="component" value="Unassembled WGS sequence"/>
</dbReference>
<evidence type="ECO:0000313" key="7">
    <source>
        <dbReference type="EMBL" id="KAK1374482.1"/>
    </source>
</evidence>
<dbReference type="Pfam" id="PF01182">
    <property type="entry name" value="Glucosamine_iso"/>
    <property type="match status" value="1"/>
</dbReference>
<keyword evidence="8" id="KW-1185">Reference proteome</keyword>
<evidence type="ECO:0000313" key="8">
    <source>
        <dbReference type="Proteomes" id="UP001237642"/>
    </source>
</evidence>
<dbReference type="InterPro" id="IPR037171">
    <property type="entry name" value="NagB/RpiA_transferase-like"/>
</dbReference>
<reference evidence="7" key="2">
    <citation type="submission" date="2023-05" db="EMBL/GenBank/DDBJ databases">
        <authorList>
            <person name="Schelkunov M.I."/>
        </authorList>
    </citation>
    <scope>NUCLEOTIDE SEQUENCE</scope>
    <source>
        <strain evidence="7">Hsosn_3</strain>
        <tissue evidence="7">Leaf</tissue>
    </source>
</reference>
<evidence type="ECO:0000256" key="4">
    <source>
        <dbReference type="ARBA" id="ARBA00022801"/>
    </source>
</evidence>
<evidence type="ECO:0000259" key="6">
    <source>
        <dbReference type="Pfam" id="PF01182"/>
    </source>
</evidence>
<dbReference type="InterPro" id="IPR039104">
    <property type="entry name" value="6PGL"/>
</dbReference>
<dbReference type="InterPro" id="IPR006148">
    <property type="entry name" value="Glc/Gal-6P_isomerase"/>
</dbReference>
<organism evidence="7 8">
    <name type="scientific">Heracleum sosnowskyi</name>
    <dbReference type="NCBI Taxonomy" id="360622"/>
    <lineage>
        <taxon>Eukaryota</taxon>
        <taxon>Viridiplantae</taxon>
        <taxon>Streptophyta</taxon>
        <taxon>Embryophyta</taxon>
        <taxon>Tracheophyta</taxon>
        <taxon>Spermatophyta</taxon>
        <taxon>Magnoliopsida</taxon>
        <taxon>eudicotyledons</taxon>
        <taxon>Gunneridae</taxon>
        <taxon>Pentapetalae</taxon>
        <taxon>asterids</taxon>
        <taxon>campanulids</taxon>
        <taxon>Apiales</taxon>
        <taxon>Apiaceae</taxon>
        <taxon>Apioideae</taxon>
        <taxon>apioid superclade</taxon>
        <taxon>Tordylieae</taxon>
        <taxon>Tordyliinae</taxon>
        <taxon>Heracleum</taxon>
    </lineage>
</organism>
<dbReference type="GO" id="GO:0005975">
    <property type="term" value="P:carbohydrate metabolic process"/>
    <property type="evidence" value="ECO:0007669"/>
    <property type="project" value="InterPro"/>
</dbReference>
<proteinExistence type="inferred from homology"/>
<comment type="catalytic activity">
    <reaction evidence="1 5">
        <text>6-phospho-D-glucono-1,5-lactone + H2O = 6-phospho-D-gluconate + H(+)</text>
        <dbReference type="Rhea" id="RHEA:12556"/>
        <dbReference type="ChEBI" id="CHEBI:15377"/>
        <dbReference type="ChEBI" id="CHEBI:15378"/>
        <dbReference type="ChEBI" id="CHEBI:57955"/>
        <dbReference type="ChEBI" id="CHEBI:58759"/>
        <dbReference type="EC" id="3.1.1.31"/>
    </reaction>
</comment>
<comment type="caution">
    <text evidence="7">The sequence shown here is derived from an EMBL/GenBank/DDBJ whole genome shotgun (WGS) entry which is preliminary data.</text>
</comment>
<sequence>MALSGARGDGMELRIHESLEELSTDLADYISDLSETTIKERGAFCVAISGGSLVSLMGKLCQAPYLKTIDWAGWHVFWADERAVAKNHVDSNYKLAKDTFLSKIPFVPGHLHSINDSLTVEEAASVYEFVIRKLVKTRVIGASEITDCPKFDLIILGMGHDGHVASLFPNHPILDERSEWVTYIIDSPKPPPERITFTLPVINSSSNVALVVTGSTKADMVHLVIDDVGPECSSVPAKMIHPIDGKLLWFLDNSAASKLNGTAQFS</sequence>
<comment type="similarity">
    <text evidence="3 5">Belongs to the glucosamine/galactosamine-6-phosphate isomerase family. 6-phosphogluconolactonase subfamily.</text>
</comment>
<dbReference type="GO" id="GO:0006098">
    <property type="term" value="P:pentose-phosphate shunt"/>
    <property type="evidence" value="ECO:0007669"/>
    <property type="project" value="InterPro"/>
</dbReference>
<protein>
    <recommendedName>
        <fullName evidence="5">Probable 6-phosphogluconolactonase</fullName>
        <ecNumber evidence="5">3.1.1.31</ecNumber>
    </recommendedName>
</protein>
<feature type="domain" description="Glucosamine/galactosamine-6-phosphate isomerase" evidence="6">
    <location>
        <begin position="19"/>
        <end position="249"/>
    </location>
</feature>
<evidence type="ECO:0000256" key="2">
    <source>
        <dbReference type="ARBA" id="ARBA00004961"/>
    </source>
</evidence>
<dbReference type="FunFam" id="3.40.50.1360:FF:000009">
    <property type="entry name" value="Probable 6-phosphogluconolactonase"/>
    <property type="match status" value="1"/>
</dbReference>
<name>A0AAD8HVY9_9APIA</name>
<gene>
    <name evidence="7" type="ORF">POM88_030675</name>
</gene>
<dbReference type="Gene3D" id="3.40.50.1360">
    <property type="match status" value="1"/>
</dbReference>
<dbReference type="GO" id="GO:0017057">
    <property type="term" value="F:6-phosphogluconolactonase activity"/>
    <property type="evidence" value="ECO:0007669"/>
    <property type="project" value="UniProtKB-EC"/>
</dbReference>
<comment type="pathway">
    <text evidence="2">Carbohydrate degradation; pentose phosphate pathway; D-ribulose 5-phosphate from D-glucose 6-phosphate (oxidative stage): step 2/3.</text>
</comment>
<evidence type="ECO:0000256" key="5">
    <source>
        <dbReference type="RuleBase" id="RU365095"/>
    </source>
</evidence>
<accession>A0AAD8HVY9</accession>
<evidence type="ECO:0000256" key="1">
    <source>
        <dbReference type="ARBA" id="ARBA00000832"/>
    </source>
</evidence>
<dbReference type="AlphaFoldDB" id="A0AAD8HVY9"/>
<dbReference type="EC" id="3.1.1.31" evidence="5"/>
<dbReference type="InterPro" id="IPR005900">
    <property type="entry name" value="6-phosphogluconolactonase_DevB"/>
</dbReference>
<keyword evidence="4" id="KW-0378">Hydrolase</keyword>
<dbReference type="SUPFAM" id="SSF100950">
    <property type="entry name" value="NagB/RpiA/CoA transferase-like"/>
    <property type="match status" value="1"/>
</dbReference>
<dbReference type="NCBIfam" id="TIGR01198">
    <property type="entry name" value="pgl"/>
    <property type="match status" value="1"/>
</dbReference>
<dbReference type="PANTHER" id="PTHR11054:SF17">
    <property type="entry name" value="6-PHOSPHOGLUCONOLACTONASE 1-RELATED"/>
    <property type="match status" value="1"/>
</dbReference>
<dbReference type="PANTHER" id="PTHR11054">
    <property type="entry name" value="6-PHOSPHOGLUCONOLACTONASE"/>
    <property type="match status" value="1"/>
</dbReference>
<dbReference type="EMBL" id="JAUIZM010000007">
    <property type="protein sequence ID" value="KAK1374482.1"/>
    <property type="molecule type" value="Genomic_DNA"/>
</dbReference>
<dbReference type="GO" id="GO:0005737">
    <property type="term" value="C:cytoplasm"/>
    <property type="evidence" value="ECO:0007669"/>
    <property type="project" value="UniProtKB-ARBA"/>
</dbReference>
<evidence type="ECO:0000256" key="3">
    <source>
        <dbReference type="ARBA" id="ARBA00010662"/>
    </source>
</evidence>